<dbReference type="GO" id="GO:0008972">
    <property type="term" value="F:phosphomethylpyrimidine kinase activity"/>
    <property type="evidence" value="ECO:0007669"/>
    <property type="project" value="TreeGrafter"/>
</dbReference>
<dbReference type="GO" id="GO:0008478">
    <property type="term" value="F:pyridoxal kinase activity"/>
    <property type="evidence" value="ECO:0007669"/>
    <property type="project" value="UniProtKB-EC"/>
</dbReference>
<dbReference type="PATRIC" id="fig|213810.4.peg.80"/>
<keyword evidence="2 8" id="KW-0808">Transferase</keyword>
<proteinExistence type="predicted"/>
<dbReference type="CDD" id="cd01173">
    <property type="entry name" value="pyridoxal_pyridoxamine_kinase"/>
    <property type="match status" value="1"/>
</dbReference>
<dbReference type="SUPFAM" id="SSF53613">
    <property type="entry name" value="Ribokinase-like"/>
    <property type="match status" value="1"/>
</dbReference>
<dbReference type="GO" id="GO:0009443">
    <property type="term" value="P:pyridoxal 5'-phosphate salvage"/>
    <property type="evidence" value="ECO:0007669"/>
    <property type="project" value="InterPro"/>
</dbReference>
<organism evidence="8 9">
    <name type="scientific">Ruminococcus champanellensis (strain DSM 18848 / JCM 17042 / KCTC 15320 / 18P13)</name>
    <dbReference type="NCBI Taxonomy" id="213810"/>
    <lineage>
        <taxon>Bacteria</taxon>
        <taxon>Bacillati</taxon>
        <taxon>Bacillota</taxon>
        <taxon>Clostridia</taxon>
        <taxon>Eubacteriales</taxon>
        <taxon>Oscillospiraceae</taxon>
        <taxon>Ruminococcus</taxon>
    </lineage>
</organism>
<dbReference type="PANTHER" id="PTHR20858:SF17">
    <property type="entry name" value="HYDROXYMETHYLPYRIMIDINE_PHOSPHOMETHYLPYRIMIDINE KINASE THI20-RELATED"/>
    <property type="match status" value="1"/>
</dbReference>
<keyword evidence="5" id="KW-0067">ATP-binding</keyword>
<keyword evidence="6" id="KW-0784">Thiamine biosynthesis</keyword>
<dbReference type="KEGG" id="rch:RUM_02290"/>
<keyword evidence="3" id="KW-0547">Nucleotide-binding</keyword>
<dbReference type="InterPro" id="IPR013749">
    <property type="entry name" value="PM/HMP-P_kinase-1"/>
</dbReference>
<dbReference type="InterPro" id="IPR004625">
    <property type="entry name" value="PyrdxlKinase"/>
</dbReference>
<dbReference type="NCBIfam" id="NF005491">
    <property type="entry name" value="PRK07105.1"/>
    <property type="match status" value="1"/>
</dbReference>
<dbReference type="EMBL" id="FP929052">
    <property type="protein sequence ID" value="CBL16476.1"/>
    <property type="molecule type" value="Genomic_DNA"/>
</dbReference>
<sequence length="284" mass="30667">MHNKNRPPRVACINDLSGYGRCSLTTAIAVLSAMGVQACPAPTAILSKHTGFPHFTFQDFTPHLGAYLADWGELEFDAVYTGFLGSAEQIRLVEDFLAQQRARQHTPPHVIIDTVMGDGGKLYPTYTPDMCRRMKRLVSHADVITPNITEACILTGTDYPGEELSTAQARALACRLYDLGAGAVVITGIVREPVLCNLVYDGRELYFDAEDRTERMFSGTGDLFASIVSARLAAGGTLPEAVTLAGSFIAAATRYTLSLGTPTQEGVCFEPCLSRLAPGQDVKE</sequence>
<dbReference type="Gene3D" id="3.40.1190.20">
    <property type="match status" value="1"/>
</dbReference>
<dbReference type="GO" id="GO:0008902">
    <property type="term" value="F:hydroxymethylpyrimidine kinase activity"/>
    <property type="evidence" value="ECO:0007669"/>
    <property type="project" value="TreeGrafter"/>
</dbReference>
<dbReference type="PANTHER" id="PTHR20858">
    <property type="entry name" value="PHOSPHOMETHYLPYRIMIDINE KINASE"/>
    <property type="match status" value="1"/>
</dbReference>
<evidence type="ECO:0000256" key="1">
    <source>
        <dbReference type="ARBA" id="ARBA00012104"/>
    </source>
</evidence>
<protein>
    <recommendedName>
        <fullName evidence="1">pyridoxal kinase</fullName>
        <ecNumber evidence="1">2.7.1.35</ecNumber>
    </recommendedName>
</protein>
<dbReference type="Proteomes" id="UP000007054">
    <property type="component" value="Chromosome"/>
</dbReference>
<dbReference type="InterPro" id="IPR029056">
    <property type="entry name" value="Ribokinase-like"/>
</dbReference>
<name>D4LA31_RUMC1</name>
<dbReference type="GO" id="GO:0009228">
    <property type="term" value="P:thiamine biosynthetic process"/>
    <property type="evidence" value="ECO:0007669"/>
    <property type="project" value="UniProtKB-KW"/>
</dbReference>
<dbReference type="Pfam" id="PF08543">
    <property type="entry name" value="Phos_pyr_kin"/>
    <property type="match status" value="1"/>
</dbReference>
<evidence type="ECO:0000259" key="7">
    <source>
        <dbReference type="Pfam" id="PF08543"/>
    </source>
</evidence>
<dbReference type="STRING" id="213810.RUM_02290"/>
<accession>D4LA31</accession>
<reference evidence="8 9" key="1">
    <citation type="submission" date="2010-03" db="EMBL/GenBank/DDBJ databases">
        <title>The genome sequence of Ruminococcus sp. 18P13.</title>
        <authorList>
            <consortium name="metaHIT consortium -- http://www.metahit.eu/"/>
            <person name="Pajon A."/>
            <person name="Turner K."/>
            <person name="Parkhill J."/>
            <person name="Bernalier A."/>
        </authorList>
    </citation>
    <scope>NUCLEOTIDE SEQUENCE [LARGE SCALE GENOMIC DNA]</scope>
    <source>
        <strain evidence="9">DSM 18848 / JCM 17042 / 18P13</strain>
    </source>
</reference>
<dbReference type="OrthoDB" id="9800808at2"/>
<dbReference type="BioCyc" id="RCHA213810:RUM_RS01075-MONOMER"/>
<dbReference type="HOGENOM" id="CLU_046496_2_0_9"/>
<evidence type="ECO:0000256" key="4">
    <source>
        <dbReference type="ARBA" id="ARBA00022777"/>
    </source>
</evidence>
<evidence type="ECO:0000313" key="9">
    <source>
        <dbReference type="Proteomes" id="UP000007054"/>
    </source>
</evidence>
<dbReference type="AlphaFoldDB" id="D4LA31"/>
<keyword evidence="9" id="KW-1185">Reference proteome</keyword>
<evidence type="ECO:0000256" key="5">
    <source>
        <dbReference type="ARBA" id="ARBA00022840"/>
    </source>
</evidence>
<evidence type="ECO:0000256" key="3">
    <source>
        <dbReference type="ARBA" id="ARBA00022741"/>
    </source>
</evidence>
<dbReference type="GO" id="GO:0005829">
    <property type="term" value="C:cytosol"/>
    <property type="evidence" value="ECO:0007669"/>
    <property type="project" value="TreeGrafter"/>
</dbReference>
<evidence type="ECO:0000256" key="2">
    <source>
        <dbReference type="ARBA" id="ARBA00022679"/>
    </source>
</evidence>
<evidence type="ECO:0000313" key="8">
    <source>
        <dbReference type="EMBL" id="CBL16476.1"/>
    </source>
</evidence>
<gene>
    <name evidence="8" type="ordered locus">RUM_02290</name>
</gene>
<dbReference type="RefSeq" id="WP_015557383.1">
    <property type="nucleotide sequence ID" value="NC_021039.1"/>
</dbReference>
<evidence type="ECO:0000256" key="6">
    <source>
        <dbReference type="ARBA" id="ARBA00022977"/>
    </source>
</evidence>
<keyword evidence="4 8" id="KW-0418">Kinase</keyword>
<dbReference type="EC" id="2.7.1.35" evidence="1"/>
<dbReference type="GeneID" id="83155064"/>
<feature type="domain" description="Pyridoxamine kinase/Phosphomethylpyrimidine kinase" evidence="7">
    <location>
        <begin position="28"/>
        <end position="261"/>
    </location>
</feature>
<dbReference type="GO" id="GO:0005524">
    <property type="term" value="F:ATP binding"/>
    <property type="evidence" value="ECO:0007669"/>
    <property type="project" value="UniProtKB-KW"/>
</dbReference>